<dbReference type="InterPro" id="IPR013785">
    <property type="entry name" value="Aldolase_TIM"/>
</dbReference>
<dbReference type="InterPro" id="IPR058240">
    <property type="entry name" value="rSAM_sf"/>
</dbReference>
<dbReference type="EMBL" id="PDHS01000011">
    <property type="protein sequence ID" value="MQM29107.1"/>
    <property type="molecule type" value="Genomic_DNA"/>
</dbReference>
<dbReference type="GO" id="GO:0051537">
    <property type="term" value="F:2 iron, 2 sulfur cluster binding"/>
    <property type="evidence" value="ECO:0007669"/>
    <property type="project" value="TreeGrafter"/>
</dbReference>
<dbReference type="GO" id="GO:0009102">
    <property type="term" value="P:biotin biosynthetic process"/>
    <property type="evidence" value="ECO:0007669"/>
    <property type="project" value="InterPro"/>
</dbReference>
<keyword evidence="1" id="KW-0004">4Fe-4S</keyword>
<reference evidence="2 3" key="1">
    <citation type="submission" date="2017-09" db="EMBL/GenBank/DDBJ databases">
        <title>Metagenomic Analysis Reveals Denitrifying Candidatus Accumulibacter and Flanking Population as a Source of N2O.</title>
        <authorList>
            <person name="Gao H."/>
            <person name="Mao Y."/>
            <person name="Zhao X."/>
            <person name="Liu W.-T."/>
            <person name="Zhang T."/>
            <person name="Wells G."/>
        </authorList>
    </citation>
    <scope>NUCLEOTIDE SEQUENCE [LARGE SCALE GENOMIC DNA]</scope>
    <source>
        <strain evidence="2">CANDO_2_IC</strain>
    </source>
</reference>
<dbReference type="GO" id="GO:0051539">
    <property type="term" value="F:4 iron, 4 sulfur cluster binding"/>
    <property type="evidence" value="ECO:0007669"/>
    <property type="project" value="UniProtKB-KW"/>
</dbReference>
<dbReference type="PANTHER" id="PTHR22976:SF2">
    <property type="entry name" value="BIOTIN SYNTHASE, MITOCHONDRIAL"/>
    <property type="match status" value="1"/>
</dbReference>
<feature type="non-terminal residue" evidence="2">
    <location>
        <position position="42"/>
    </location>
</feature>
<dbReference type="AlphaFoldDB" id="A0A6A7RNH9"/>
<proteinExistence type="predicted"/>
<dbReference type="PANTHER" id="PTHR22976">
    <property type="entry name" value="BIOTIN SYNTHASE"/>
    <property type="match status" value="1"/>
</dbReference>
<keyword evidence="1" id="KW-0479">Metal-binding</keyword>
<dbReference type="Gene3D" id="3.20.20.70">
    <property type="entry name" value="Aldolase class I"/>
    <property type="match status" value="1"/>
</dbReference>
<dbReference type="SUPFAM" id="SSF102114">
    <property type="entry name" value="Radical SAM enzymes"/>
    <property type="match status" value="1"/>
</dbReference>
<comment type="caution">
    <text evidence="2">The sequence shown here is derived from an EMBL/GenBank/DDBJ whole genome shotgun (WGS) entry which is preliminary data.</text>
</comment>
<protein>
    <submittedName>
        <fullName evidence="2">Biotin synthase</fullName>
    </submittedName>
</protein>
<evidence type="ECO:0000313" key="3">
    <source>
        <dbReference type="Proteomes" id="UP000342300"/>
    </source>
</evidence>
<dbReference type="InterPro" id="IPR002684">
    <property type="entry name" value="Biotin_synth/BioAB"/>
</dbReference>
<feature type="non-terminal residue" evidence="2">
    <location>
        <position position="1"/>
    </location>
</feature>
<name>A0A6A7RNH9_9PROT</name>
<gene>
    <name evidence="2" type="ORF">CRU78_00550</name>
</gene>
<accession>A0A6A7RNH9</accession>
<sequence length="42" mass="4624">AQQVHRENFNANEIQRSTLLSVKTGGCSEDCGYCSQAARYST</sequence>
<evidence type="ECO:0000313" key="2">
    <source>
        <dbReference type="EMBL" id="MQM29107.1"/>
    </source>
</evidence>
<keyword evidence="1" id="KW-0408">Iron</keyword>
<dbReference type="GO" id="GO:0004076">
    <property type="term" value="F:biotin synthase activity"/>
    <property type="evidence" value="ECO:0007669"/>
    <property type="project" value="InterPro"/>
</dbReference>
<evidence type="ECO:0000256" key="1">
    <source>
        <dbReference type="ARBA" id="ARBA00022485"/>
    </source>
</evidence>
<keyword evidence="1" id="KW-0411">Iron-sulfur</keyword>
<dbReference type="Proteomes" id="UP000342300">
    <property type="component" value="Unassembled WGS sequence"/>
</dbReference>
<organism evidence="2 3">
    <name type="scientific">Candidatus Accumulibacter phosphatis</name>
    <dbReference type="NCBI Taxonomy" id="327160"/>
    <lineage>
        <taxon>Bacteria</taxon>
        <taxon>Pseudomonadati</taxon>
        <taxon>Pseudomonadota</taxon>
        <taxon>Betaproteobacteria</taxon>
        <taxon>Candidatus Accumulibacter</taxon>
    </lineage>
</organism>